<keyword evidence="2" id="KW-1185">Reference proteome</keyword>
<proteinExistence type="predicted"/>
<dbReference type="Proteomes" id="UP000217758">
    <property type="component" value="Chromosome"/>
</dbReference>
<dbReference type="AlphaFoldDB" id="A0A1L7LHM4"/>
<gene>
    <name evidence="1" type="ORF">SRT_03690</name>
</gene>
<dbReference type="EMBL" id="AP014612">
    <property type="protein sequence ID" value="BAQ23630.1"/>
    <property type="molecule type" value="Genomic_DNA"/>
</dbReference>
<accession>A0A1L7LHM4</accession>
<sequence>MENNYISICEKGLLIKDLSLNQSILEEQADLIINNLTLNNEEFYKNKSTNLMSEPNKRLFRSPLITFSNYDLIPVFSFFESSKYFSYRILRTDILNKRNGKKWTELIKENFDERLLQI</sequence>
<reference evidence="1 2" key="1">
    <citation type="journal article" date="2016" name="Microbiol. Immunol.">
        <title>Complete genome sequence of Streptococcus troglodytae TKU31 isolated from the oral cavity of a chimpanzee (Pan troglodytes).</title>
        <authorList>
            <person name="Okamoto M."/>
            <person name="Naito M."/>
            <person name="Miyanohara M."/>
            <person name="Imai S."/>
            <person name="Nomura Y."/>
            <person name="Saito W."/>
            <person name="Momoi Y."/>
            <person name="Takada K."/>
            <person name="Miyabe-Nishiwaki T."/>
            <person name="Tomonaga M."/>
            <person name="Hanada N."/>
        </authorList>
    </citation>
    <scope>NUCLEOTIDE SEQUENCE [LARGE SCALE GENOMIC DNA]</scope>
    <source>
        <strain evidence="2">TKU 31</strain>
    </source>
</reference>
<dbReference type="RefSeq" id="WP_223213965.1">
    <property type="nucleotide sequence ID" value="NZ_AP014612.1"/>
</dbReference>
<organism evidence="1 2">
    <name type="scientific">Streptococcus troglodytae</name>
    <dbReference type="NCBI Taxonomy" id="1111760"/>
    <lineage>
        <taxon>Bacteria</taxon>
        <taxon>Bacillati</taxon>
        <taxon>Bacillota</taxon>
        <taxon>Bacilli</taxon>
        <taxon>Lactobacillales</taxon>
        <taxon>Streptococcaceae</taxon>
        <taxon>Streptococcus</taxon>
    </lineage>
</organism>
<dbReference type="KEGG" id="strg:SRT_03690"/>
<evidence type="ECO:0000313" key="2">
    <source>
        <dbReference type="Proteomes" id="UP000217758"/>
    </source>
</evidence>
<evidence type="ECO:0000313" key="1">
    <source>
        <dbReference type="EMBL" id="BAQ23630.1"/>
    </source>
</evidence>
<protein>
    <submittedName>
        <fullName evidence="1">Uncharacterized protein</fullName>
    </submittedName>
</protein>
<name>A0A1L7LHM4_9STRE</name>